<keyword evidence="5 7" id="KW-0472">Membrane</keyword>
<accession>A0ABV7KVL2</accession>
<protein>
    <submittedName>
        <fullName evidence="8">ABC transporter permease</fullName>
    </submittedName>
</protein>
<feature type="transmembrane region" description="Helical" evidence="7">
    <location>
        <begin position="290"/>
        <end position="309"/>
    </location>
</feature>
<evidence type="ECO:0000256" key="1">
    <source>
        <dbReference type="ARBA" id="ARBA00004651"/>
    </source>
</evidence>
<dbReference type="CDD" id="cd06579">
    <property type="entry name" value="TM_PBP1_transp_AraH_like"/>
    <property type="match status" value="1"/>
</dbReference>
<feature type="transmembrane region" description="Helical" evidence="7">
    <location>
        <begin position="66"/>
        <end position="92"/>
    </location>
</feature>
<keyword evidence="9" id="KW-1185">Reference proteome</keyword>
<feature type="transmembrane region" description="Helical" evidence="7">
    <location>
        <begin position="209"/>
        <end position="228"/>
    </location>
</feature>
<sequence>MSDRADRPAPTTNGPAPSARVGGVPVGGVSGRGDAAIHLAIRYGFLVLLAGLVIFFMASAEGFTSVFSAVFIFQSVAITAILALGVTATLVVGGFDLSIGAVATSSLMASAYVMVVWGLGTVEAVVFCLLLGLLVGFINGVLVVYTRIPDLLATLGMMFVLIGLQRIPTEGRSIATGMTLPDGSTAEGSFTAAFLAIGRHRFDLIEANVLPASVLFMLVMGILIWFFLEYTRYGRVMYAIGSNERAAALAGAPVRRYKIAAYMISGLFASVGGILLAARLGRGDIASGNNLLLDSVAAALIGFAVLGAAKPNAFGTAIGALFVGVLLQGLTMMNVPYYTQDFVKGAVLVIALIFTFSLSHRRER</sequence>
<comment type="caution">
    <text evidence="8">The sequence shown here is derived from an EMBL/GenBank/DDBJ whole genome shotgun (WGS) entry which is preliminary data.</text>
</comment>
<feature type="transmembrane region" description="Helical" evidence="7">
    <location>
        <begin position="316"/>
        <end position="336"/>
    </location>
</feature>
<name>A0ABV7KVL2_9PROT</name>
<dbReference type="InterPro" id="IPR001851">
    <property type="entry name" value="ABC_transp_permease"/>
</dbReference>
<feature type="transmembrane region" description="Helical" evidence="7">
    <location>
        <begin position="259"/>
        <end position="278"/>
    </location>
</feature>
<organism evidence="8 9">
    <name type="scientific">Marinibaculum pumilum</name>
    <dbReference type="NCBI Taxonomy" id="1766165"/>
    <lineage>
        <taxon>Bacteria</taxon>
        <taxon>Pseudomonadati</taxon>
        <taxon>Pseudomonadota</taxon>
        <taxon>Alphaproteobacteria</taxon>
        <taxon>Rhodospirillales</taxon>
        <taxon>Rhodospirillaceae</taxon>
        <taxon>Marinibaculum</taxon>
    </lineage>
</organism>
<feature type="transmembrane region" description="Helical" evidence="7">
    <location>
        <begin position="40"/>
        <end position="60"/>
    </location>
</feature>
<keyword evidence="4 7" id="KW-1133">Transmembrane helix</keyword>
<dbReference type="EMBL" id="JBHRTR010000009">
    <property type="protein sequence ID" value="MFC3226185.1"/>
    <property type="molecule type" value="Genomic_DNA"/>
</dbReference>
<proteinExistence type="predicted"/>
<feature type="region of interest" description="Disordered" evidence="6">
    <location>
        <begin position="1"/>
        <end position="22"/>
    </location>
</feature>
<comment type="subcellular location">
    <subcellularLocation>
        <location evidence="1">Cell membrane</location>
        <topology evidence="1">Multi-pass membrane protein</topology>
    </subcellularLocation>
</comment>
<keyword evidence="3 7" id="KW-0812">Transmembrane</keyword>
<evidence type="ECO:0000256" key="6">
    <source>
        <dbReference type="SAM" id="MobiDB-lite"/>
    </source>
</evidence>
<evidence type="ECO:0000256" key="7">
    <source>
        <dbReference type="SAM" id="Phobius"/>
    </source>
</evidence>
<dbReference type="Proteomes" id="UP001595528">
    <property type="component" value="Unassembled WGS sequence"/>
</dbReference>
<evidence type="ECO:0000313" key="9">
    <source>
        <dbReference type="Proteomes" id="UP001595528"/>
    </source>
</evidence>
<feature type="transmembrane region" description="Helical" evidence="7">
    <location>
        <begin position="342"/>
        <end position="359"/>
    </location>
</feature>
<evidence type="ECO:0000313" key="8">
    <source>
        <dbReference type="EMBL" id="MFC3226185.1"/>
    </source>
</evidence>
<evidence type="ECO:0000256" key="4">
    <source>
        <dbReference type="ARBA" id="ARBA00022989"/>
    </source>
</evidence>
<dbReference type="PANTHER" id="PTHR32196">
    <property type="entry name" value="ABC TRANSPORTER PERMEASE PROTEIN YPHD-RELATED-RELATED"/>
    <property type="match status" value="1"/>
</dbReference>
<keyword evidence="2" id="KW-1003">Cell membrane</keyword>
<dbReference type="PANTHER" id="PTHR32196:SF72">
    <property type="entry name" value="RIBOSE IMPORT PERMEASE PROTEIN RBSC"/>
    <property type="match status" value="1"/>
</dbReference>
<evidence type="ECO:0000256" key="3">
    <source>
        <dbReference type="ARBA" id="ARBA00022692"/>
    </source>
</evidence>
<evidence type="ECO:0000256" key="2">
    <source>
        <dbReference type="ARBA" id="ARBA00022475"/>
    </source>
</evidence>
<feature type="transmembrane region" description="Helical" evidence="7">
    <location>
        <begin position="99"/>
        <end position="118"/>
    </location>
</feature>
<reference evidence="9" key="1">
    <citation type="journal article" date="2019" name="Int. J. Syst. Evol. Microbiol.">
        <title>The Global Catalogue of Microorganisms (GCM) 10K type strain sequencing project: providing services to taxonomists for standard genome sequencing and annotation.</title>
        <authorList>
            <consortium name="The Broad Institute Genomics Platform"/>
            <consortium name="The Broad Institute Genome Sequencing Center for Infectious Disease"/>
            <person name="Wu L."/>
            <person name="Ma J."/>
        </authorList>
    </citation>
    <scope>NUCLEOTIDE SEQUENCE [LARGE SCALE GENOMIC DNA]</scope>
    <source>
        <strain evidence="9">KCTC 42964</strain>
    </source>
</reference>
<gene>
    <name evidence="8" type="ORF">ACFOGJ_03035</name>
</gene>
<feature type="transmembrane region" description="Helical" evidence="7">
    <location>
        <begin position="124"/>
        <end position="144"/>
    </location>
</feature>
<dbReference type="RefSeq" id="WP_379898034.1">
    <property type="nucleotide sequence ID" value="NZ_JBHRTR010000009.1"/>
</dbReference>
<dbReference type="Pfam" id="PF02653">
    <property type="entry name" value="BPD_transp_2"/>
    <property type="match status" value="1"/>
</dbReference>
<evidence type="ECO:0000256" key="5">
    <source>
        <dbReference type="ARBA" id="ARBA00023136"/>
    </source>
</evidence>